<reference evidence="1" key="2">
    <citation type="submission" date="2020-09" db="EMBL/GenBank/DDBJ databases">
        <authorList>
            <person name="Sun Q."/>
            <person name="Zhou Y."/>
        </authorList>
    </citation>
    <scope>NUCLEOTIDE SEQUENCE</scope>
    <source>
        <strain evidence="1">CGMCC 1.7086</strain>
    </source>
</reference>
<dbReference type="Proteomes" id="UP000606935">
    <property type="component" value="Unassembled WGS sequence"/>
</dbReference>
<sequence>MYEAAESNEMAYLSLWAVLEKGLKIIEVVRKREELYEQVCAWKDYLDGQNNKQPSAIKSFSLQEPEKIPDVKVISGYMGGLPVVTEIMNTQSKNGSTKWRDRRNRIAHQAAPFGSNEKYEEFRDKICTGIDEMEKAIIDYET</sequence>
<evidence type="ECO:0000313" key="2">
    <source>
        <dbReference type="Proteomes" id="UP000606935"/>
    </source>
</evidence>
<dbReference type="AlphaFoldDB" id="A0A917Z478"/>
<evidence type="ECO:0000313" key="1">
    <source>
        <dbReference type="EMBL" id="GGO74645.1"/>
    </source>
</evidence>
<name>A0A917Z478_9ALTE</name>
<reference evidence="1" key="1">
    <citation type="journal article" date="2014" name="Int. J. Syst. Evol. Microbiol.">
        <title>Complete genome sequence of Corynebacterium casei LMG S-19264T (=DSM 44701T), isolated from a smear-ripened cheese.</title>
        <authorList>
            <consortium name="US DOE Joint Genome Institute (JGI-PGF)"/>
            <person name="Walter F."/>
            <person name="Albersmeier A."/>
            <person name="Kalinowski J."/>
            <person name="Ruckert C."/>
        </authorList>
    </citation>
    <scope>NUCLEOTIDE SEQUENCE</scope>
    <source>
        <strain evidence="1">CGMCC 1.7086</strain>
    </source>
</reference>
<organism evidence="1 2">
    <name type="scientific">Bowmanella pacifica</name>
    <dbReference type="NCBI Taxonomy" id="502051"/>
    <lineage>
        <taxon>Bacteria</taxon>
        <taxon>Pseudomonadati</taxon>
        <taxon>Pseudomonadota</taxon>
        <taxon>Gammaproteobacteria</taxon>
        <taxon>Alteromonadales</taxon>
        <taxon>Alteromonadaceae</taxon>
        <taxon>Bowmanella</taxon>
    </lineage>
</organism>
<proteinExistence type="predicted"/>
<dbReference type="EMBL" id="BMLS01000009">
    <property type="protein sequence ID" value="GGO74645.1"/>
    <property type="molecule type" value="Genomic_DNA"/>
</dbReference>
<keyword evidence="2" id="KW-1185">Reference proteome</keyword>
<comment type="caution">
    <text evidence="1">The sequence shown here is derived from an EMBL/GenBank/DDBJ whole genome shotgun (WGS) entry which is preliminary data.</text>
</comment>
<gene>
    <name evidence="1" type="ORF">GCM10010982_37950</name>
</gene>
<accession>A0A917Z478</accession>
<protein>
    <submittedName>
        <fullName evidence="1">Uncharacterized protein</fullName>
    </submittedName>
</protein>